<gene>
    <name evidence="2" type="ORF">GQS65_03620</name>
</gene>
<dbReference type="InterPro" id="IPR013766">
    <property type="entry name" value="Thioredoxin_domain"/>
</dbReference>
<dbReference type="InterPro" id="IPR036249">
    <property type="entry name" value="Thioredoxin-like_sf"/>
</dbReference>
<protein>
    <submittedName>
        <fullName evidence="2">Redoxin domain-containing protein</fullName>
    </submittedName>
</protein>
<accession>A0A6B0GPN3</accession>
<dbReference type="EMBL" id="WSZK01000008">
    <property type="protein sequence ID" value="MWG33588.1"/>
    <property type="molecule type" value="Genomic_DNA"/>
</dbReference>
<feature type="domain" description="Thioredoxin" evidence="1">
    <location>
        <begin position="3"/>
        <end position="162"/>
    </location>
</feature>
<dbReference type="Gene3D" id="3.40.30.10">
    <property type="entry name" value="Glutaredoxin"/>
    <property type="match status" value="1"/>
</dbReference>
<organism evidence="2 3">
    <name type="scientific">Halomarina oriensis</name>
    <dbReference type="NCBI Taxonomy" id="671145"/>
    <lineage>
        <taxon>Archaea</taxon>
        <taxon>Methanobacteriati</taxon>
        <taxon>Methanobacteriota</taxon>
        <taxon>Stenosarchaea group</taxon>
        <taxon>Halobacteria</taxon>
        <taxon>Halobacteriales</taxon>
        <taxon>Natronomonadaceae</taxon>
        <taxon>Halomarina</taxon>
    </lineage>
</organism>
<keyword evidence="3" id="KW-1185">Reference proteome</keyword>
<evidence type="ECO:0000313" key="2">
    <source>
        <dbReference type="EMBL" id="MWG33588.1"/>
    </source>
</evidence>
<proteinExistence type="predicted"/>
<dbReference type="PROSITE" id="PS51352">
    <property type="entry name" value="THIOREDOXIN_2"/>
    <property type="match status" value="1"/>
</dbReference>
<dbReference type="RefSeq" id="WP_158203311.1">
    <property type="nucleotide sequence ID" value="NZ_WSZK01000008.1"/>
</dbReference>
<dbReference type="GO" id="GO:0016209">
    <property type="term" value="F:antioxidant activity"/>
    <property type="evidence" value="ECO:0007669"/>
    <property type="project" value="InterPro"/>
</dbReference>
<evidence type="ECO:0000259" key="1">
    <source>
        <dbReference type="PROSITE" id="PS51352"/>
    </source>
</evidence>
<dbReference type="OrthoDB" id="165617at2157"/>
<dbReference type="AlphaFoldDB" id="A0A6B0GPN3"/>
<reference evidence="2 3" key="1">
    <citation type="submission" date="2019-12" db="EMBL/GenBank/DDBJ databases">
        <title>Halocatena pleomorpha gen. nov. sp. nov., an extremely halophilic archaeon of family Halobacteriaceae isolated from saltpan soil.</title>
        <authorList>
            <person name="Pal Y."/>
            <person name="Verma A."/>
            <person name="Krishnamurthi S."/>
            <person name="Kumar P."/>
        </authorList>
    </citation>
    <scope>NUCLEOTIDE SEQUENCE [LARGE SCALE GENOMIC DNA]</scope>
    <source>
        <strain evidence="2 3">JCM 16495</strain>
    </source>
</reference>
<comment type="caution">
    <text evidence="2">The sequence shown here is derived from an EMBL/GenBank/DDBJ whole genome shotgun (WGS) entry which is preliminary data.</text>
</comment>
<evidence type="ECO:0000313" key="3">
    <source>
        <dbReference type="Proteomes" id="UP000451471"/>
    </source>
</evidence>
<dbReference type="GO" id="GO:0016491">
    <property type="term" value="F:oxidoreductase activity"/>
    <property type="evidence" value="ECO:0007669"/>
    <property type="project" value="InterPro"/>
</dbReference>
<dbReference type="Pfam" id="PF00578">
    <property type="entry name" value="AhpC-TSA"/>
    <property type="match status" value="1"/>
</dbReference>
<name>A0A6B0GPN3_9EURY</name>
<sequence length="162" mass="18170">MPPEVGDRAPDFETLLCDGETFRVTSFDDVCRETETGGAVLVFSAFAFSAIAENWWKRYERAGWAEFDAPVVGVSRDGPYAQNAFLRYLESPFRLYADTDAVAGEAFDLLTERHGMDGVTTPIRATFVVDGDREVRYRWVADDWISPAPREEVAEAAESLTR</sequence>
<dbReference type="SUPFAM" id="SSF52833">
    <property type="entry name" value="Thioredoxin-like"/>
    <property type="match status" value="1"/>
</dbReference>
<dbReference type="Proteomes" id="UP000451471">
    <property type="component" value="Unassembled WGS sequence"/>
</dbReference>
<dbReference type="InterPro" id="IPR000866">
    <property type="entry name" value="AhpC/TSA"/>
</dbReference>